<dbReference type="Proteomes" id="UP000177894">
    <property type="component" value="Chromosome"/>
</dbReference>
<keyword evidence="4" id="KW-1185">Reference proteome</keyword>
<evidence type="ECO:0000313" key="4">
    <source>
        <dbReference type="Proteomes" id="UP000177894"/>
    </source>
</evidence>
<dbReference type="InterPro" id="IPR018392">
    <property type="entry name" value="LysM"/>
</dbReference>
<dbReference type="Proteomes" id="UP000192478">
    <property type="component" value="Chromosome"/>
</dbReference>
<dbReference type="SUPFAM" id="SSF48371">
    <property type="entry name" value="ARM repeat"/>
    <property type="match status" value="1"/>
</dbReference>
<dbReference type="PANTHER" id="PTHR33734:SF22">
    <property type="entry name" value="MEMBRANE-BOUND LYTIC MUREIN TRANSGLYCOSYLASE D"/>
    <property type="match status" value="1"/>
</dbReference>
<protein>
    <submittedName>
        <fullName evidence="3">Spore germination protein YaaH</fullName>
    </submittedName>
</protein>
<organism evidence="3 5">
    <name type="scientific">Clostridium formicaceticum</name>
    <dbReference type="NCBI Taxonomy" id="1497"/>
    <lineage>
        <taxon>Bacteria</taxon>
        <taxon>Bacillati</taxon>
        <taxon>Bacillota</taxon>
        <taxon>Clostridia</taxon>
        <taxon>Eubacteriales</taxon>
        <taxon>Clostridiaceae</taxon>
        <taxon>Clostridium</taxon>
    </lineage>
</organism>
<evidence type="ECO:0000313" key="5">
    <source>
        <dbReference type="Proteomes" id="UP000192478"/>
    </source>
</evidence>
<feature type="domain" description="LysM" evidence="1">
    <location>
        <begin position="59"/>
        <end position="103"/>
    </location>
</feature>
<reference evidence="3 5" key="2">
    <citation type="submission" date="2017-03" db="EMBL/GenBank/DDBJ databases">
        <title>Complete sequence of Clostridium formicaceticum DSM 92.</title>
        <authorList>
            <person name="Poehlein A."/>
            <person name="Karl M."/>
            <person name="Bengelsdorf F.R."/>
            <person name="Duerre P."/>
            <person name="Daniel R."/>
        </authorList>
    </citation>
    <scope>NUCLEOTIDE SEQUENCE [LARGE SCALE GENOMIC DNA]</scope>
    <source>
        <strain evidence="3 5">DSM 92</strain>
    </source>
</reference>
<dbReference type="KEGG" id="cfm:BJL90_19590"/>
<dbReference type="Gene3D" id="3.10.350.10">
    <property type="entry name" value="LysM domain"/>
    <property type="match status" value="2"/>
</dbReference>
<proteinExistence type="predicted"/>
<dbReference type="PROSITE" id="PS51782">
    <property type="entry name" value="LYSM"/>
    <property type="match status" value="2"/>
</dbReference>
<dbReference type="InterPro" id="IPR036779">
    <property type="entry name" value="LysM_dom_sf"/>
</dbReference>
<dbReference type="RefSeq" id="WP_070972178.1">
    <property type="nucleotide sequence ID" value="NZ_CP017603.1"/>
</dbReference>
<dbReference type="Pfam" id="PF01476">
    <property type="entry name" value="LysM"/>
    <property type="match status" value="2"/>
</dbReference>
<dbReference type="SMART" id="SM00257">
    <property type="entry name" value="LysM"/>
    <property type="match status" value="2"/>
</dbReference>
<reference evidence="2 4" key="1">
    <citation type="submission" date="2016-10" db="EMBL/GenBank/DDBJ databases">
        <title>Complete Genome Sequence of Acetogen Clostridium formicoaceticum ATCC 27076.</title>
        <authorList>
            <person name="Bao T."/>
            <person name="Cheng C."/>
            <person name="Zhao J."/>
            <person name="Yang S.-T."/>
            <person name="Wang J."/>
            <person name="Wang M."/>
        </authorList>
    </citation>
    <scope>NUCLEOTIDE SEQUENCE [LARGE SCALE GENOMIC DNA]</scope>
    <source>
        <strain evidence="2 4">ATCC 27076</strain>
    </source>
</reference>
<sequence>MIYIVRPGDSLYLIARRFGVTVQTLLDSNVICNPNLIYPGQVLVIPQASLEIPKAGGTPYYVILPGDTLFCLARQFNTSTQILAQANRIPDPNLIFAGSELLIAYDIPDPRELQILWEQTALNCDILTSLQIYGIYYLGTFQWEAIGQKAIPYLGILAVNPCSIVRYYAIISLGRIALNGESRRILTNALQDPDPIVVQLTRLALSRLDYVRTNRRIHVTISDTQLYSQPFLDTPYITLPPGTAIIVERWYIPSPIGEDFPPAGLAVWDYVRVIATGQTGFLLRVGYNQTLLI</sequence>
<dbReference type="SUPFAM" id="SSF54106">
    <property type="entry name" value="LysM domain"/>
    <property type="match status" value="2"/>
</dbReference>
<evidence type="ECO:0000313" key="3">
    <source>
        <dbReference type="EMBL" id="ARE88487.1"/>
    </source>
</evidence>
<dbReference type="EMBL" id="CP020559">
    <property type="protein sequence ID" value="ARE88487.1"/>
    <property type="molecule type" value="Genomic_DNA"/>
</dbReference>
<feature type="domain" description="LysM" evidence="1">
    <location>
        <begin position="1"/>
        <end position="45"/>
    </location>
</feature>
<name>A0AAC9RMS5_9CLOT</name>
<evidence type="ECO:0000259" key="1">
    <source>
        <dbReference type="PROSITE" id="PS51782"/>
    </source>
</evidence>
<dbReference type="CDD" id="cd00118">
    <property type="entry name" value="LysM"/>
    <property type="match status" value="1"/>
</dbReference>
<dbReference type="AlphaFoldDB" id="A0AAC9RMS5"/>
<gene>
    <name evidence="3" type="primary">yaaH_2</name>
    <name evidence="2" type="ORF">BJL90_19590</name>
    <name evidence="3" type="ORF">CLFO_28900</name>
</gene>
<dbReference type="EMBL" id="CP017603">
    <property type="protein sequence ID" value="AOY77869.1"/>
    <property type="molecule type" value="Genomic_DNA"/>
</dbReference>
<accession>A0AAC9RMS5</accession>
<dbReference type="PANTHER" id="PTHR33734">
    <property type="entry name" value="LYSM DOMAIN-CONTAINING GPI-ANCHORED PROTEIN 2"/>
    <property type="match status" value="1"/>
</dbReference>
<dbReference type="InterPro" id="IPR016024">
    <property type="entry name" value="ARM-type_fold"/>
</dbReference>
<dbReference type="GO" id="GO:0008932">
    <property type="term" value="F:lytic endotransglycosylase activity"/>
    <property type="evidence" value="ECO:0007669"/>
    <property type="project" value="TreeGrafter"/>
</dbReference>
<evidence type="ECO:0000313" key="2">
    <source>
        <dbReference type="EMBL" id="AOY77869.1"/>
    </source>
</evidence>